<dbReference type="InParanoid" id="A0A286UD60"/>
<keyword evidence="1" id="KW-0648">Protein biosynthesis</keyword>
<evidence type="ECO:0000313" key="1">
    <source>
        <dbReference type="EMBL" id="PAV17520.1"/>
    </source>
</evidence>
<dbReference type="OrthoDB" id="3352776at2759"/>
<proteinExistence type="predicted"/>
<name>A0A286UD60_9AGAM</name>
<reference evidence="1 2" key="1">
    <citation type="journal article" date="2017" name="Mol. Ecol.">
        <title>Comparative and population genomic landscape of Phellinus noxius: A hypervariable fungus causing root rot in trees.</title>
        <authorList>
            <person name="Chung C.L."/>
            <person name="Lee T.J."/>
            <person name="Akiba M."/>
            <person name="Lee H.H."/>
            <person name="Kuo T.H."/>
            <person name="Liu D."/>
            <person name="Ke H.M."/>
            <person name="Yokoi T."/>
            <person name="Roa M.B."/>
            <person name="Lu M.J."/>
            <person name="Chang Y.Y."/>
            <person name="Ann P.J."/>
            <person name="Tsai J.N."/>
            <person name="Chen C.Y."/>
            <person name="Tzean S.S."/>
            <person name="Ota Y."/>
            <person name="Hattori T."/>
            <person name="Sahashi N."/>
            <person name="Liou R.F."/>
            <person name="Kikuchi T."/>
            <person name="Tsai I.J."/>
        </authorList>
    </citation>
    <scope>NUCLEOTIDE SEQUENCE [LARGE SCALE GENOMIC DNA]</scope>
    <source>
        <strain evidence="1 2">FFPRI411160</strain>
    </source>
</reference>
<sequence>MALAVEIEVEPQRFDLLNAAQAFCHSFAQTSPLDDILAHFAENNETNNNNNSVICIEHGLARLAPFLGRQFKGIEGAKDYFNIISDLLSYENMNFSNYIVDTQSKKVSVTGNATFTWISTGNSWQETFTYALAFDDNYKLIVYEVWADSGAAYLASRGELT</sequence>
<keyword evidence="2" id="KW-1185">Reference proteome</keyword>
<gene>
    <name evidence="1" type="ORF">PNOK_0758500</name>
</gene>
<accession>A0A286UD60</accession>
<dbReference type="AlphaFoldDB" id="A0A286UD60"/>
<dbReference type="Gene3D" id="3.10.450.50">
    <property type="match status" value="1"/>
</dbReference>
<comment type="caution">
    <text evidence="1">The sequence shown here is derived from an EMBL/GenBank/DDBJ whole genome shotgun (WGS) entry which is preliminary data.</text>
</comment>
<dbReference type="EMBL" id="NBII01000007">
    <property type="protein sequence ID" value="PAV17520.1"/>
    <property type="molecule type" value="Genomic_DNA"/>
</dbReference>
<dbReference type="GO" id="GO:0003746">
    <property type="term" value="F:translation elongation factor activity"/>
    <property type="evidence" value="ECO:0007669"/>
    <property type="project" value="UniProtKB-KW"/>
</dbReference>
<dbReference type="Proteomes" id="UP000217199">
    <property type="component" value="Unassembled WGS sequence"/>
</dbReference>
<protein>
    <submittedName>
        <fullName evidence="1">Transcription elongation factor S-II</fullName>
    </submittedName>
</protein>
<evidence type="ECO:0000313" key="2">
    <source>
        <dbReference type="Proteomes" id="UP000217199"/>
    </source>
</evidence>
<organism evidence="1 2">
    <name type="scientific">Pyrrhoderma noxium</name>
    <dbReference type="NCBI Taxonomy" id="2282107"/>
    <lineage>
        <taxon>Eukaryota</taxon>
        <taxon>Fungi</taxon>
        <taxon>Dikarya</taxon>
        <taxon>Basidiomycota</taxon>
        <taxon>Agaricomycotina</taxon>
        <taxon>Agaricomycetes</taxon>
        <taxon>Hymenochaetales</taxon>
        <taxon>Hymenochaetaceae</taxon>
        <taxon>Pyrrhoderma</taxon>
    </lineage>
</organism>
<keyword evidence="1" id="KW-0251">Elongation factor</keyword>